<protein>
    <submittedName>
        <fullName evidence="1">Uncharacterized protein</fullName>
    </submittedName>
</protein>
<evidence type="ECO:0000313" key="2">
    <source>
        <dbReference type="Proteomes" id="UP000266861"/>
    </source>
</evidence>
<gene>
    <name evidence="1" type="ORF">Glove_219g78</name>
</gene>
<comment type="caution">
    <text evidence="1">The sequence shown here is derived from an EMBL/GenBank/DDBJ whole genome shotgun (WGS) entry which is preliminary data.</text>
</comment>
<dbReference type="AlphaFoldDB" id="A0A397IIY0"/>
<keyword evidence="2" id="KW-1185">Reference proteome</keyword>
<evidence type="ECO:0000313" key="1">
    <source>
        <dbReference type="EMBL" id="RHZ74857.1"/>
    </source>
</evidence>
<dbReference type="Proteomes" id="UP000266861">
    <property type="component" value="Unassembled WGS sequence"/>
</dbReference>
<name>A0A397IIY0_9GLOM</name>
<reference evidence="1 2" key="1">
    <citation type="submission" date="2018-08" db="EMBL/GenBank/DDBJ databases">
        <title>Genome and evolution of the arbuscular mycorrhizal fungus Diversispora epigaea (formerly Glomus versiforme) and its bacterial endosymbionts.</title>
        <authorList>
            <person name="Sun X."/>
            <person name="Fei Z."/>
            <person name="Harrison M."/>
        </authorList>
    </citation>
    <scope>NUCLEOTIDE SEQUENCE [LARGE SCALE GENOMIC DNA]</scope>
    <source>
        <strain evidence="1 2">IT104</strain>
    </source>
</reference>
<sequence length="130" mass="15254">METSTFDEENNDTLYIAELARNNYENYEENELENDENNDIQEELLQNTIVRGTNRGRGQGRSRGREMYLIPNRLQVLLLNYNGNETILIKFSDTISSLRRKPLTGHIMNKKMSFTTPNSCKRKERQAKFC</sequence>
<proteinExistence type="predicted"/>
<organism evidence="1 2">
    <name type="scientific">Diversispora epigaea</name>
    <dbReference type="NCBI Taxonomy" id="1348612"/>
    <lineage>
        <taxon>Eukaryota</taxon>
        <taxon>Fungi</taxon>
        <taxon>Fungi incertae sedis</taxon>
        <taxon>Mucoromycota</taxon>
        <taxon>Glomeromycotina</taxon>
        <taxon>Glomeromycetes</taxon>
        <taxon>Diversisporales</taxon>
        <taxon>Diversisporaceae</taxon>
        <taxon>Diversispora</taxon>
    </lineage>
</organism>
<dbReference type="EMBL" id="PQFF01000204">
    <property type="protein sequence ID" value="RHZ74857.1"/>
    <property type="molecule type" value="Genomic_DNA"/>
</dbReference>
<accession>A0A397IIY0</accession>